<dbReference type="PANTHER" id="PTHR35567:SF3">
    <property type="entry name" value="MALATE DEHYDROGENASE"/>
    <property type="match status" value="1"/>
</dbReference>
<dbReference type="AlphaFoldDB" id="F0XJP5"/>
<keyword evidence="2" id="KW-0732">Signal</keyword>
<keyword evidence="4" id="KW-1185">Reference proteome</keyword>
<feature type="signal peptide" evidence="2">
    <location>
        <begin position="1"/>
        <end position="18"/>
    </location>
</feature>
<dbReference type="OrthoDB" id="1859733at2759"/>
<dbReference type="GeneID" id="25975492"/>
<dbReference type="Proteomes" id="UP000007796">
    <property type="component" value="Unassembled WGS sequence"/>
</dbReference>
<protein>
    <submittedName>
        <fullName evidence="3">Malate dehydrogenase</fullName>
    </submittedName>
</protein>
<proteinExistence type="predicted"/>
<feature type="region of interest" description="Disordered" evidence="1">
    <location>
        <begin position="19"/>
        <end position="40"/>
    </location>
</feature>
<evidence type="ECO:0000313" key="4">
    <source>
        <dbReference type="Proteomes" id="UP000007796"/>
    </source>
</evidence>
<dbReference type="PANTHER" id="PTHR35567">
    <property type="entry name" value="MALATE DEHYDROGENASE (AFU_ORTHOLOGUE AFUA_2G13800)"/>
    <property type="match status" value="1"/>
</dbReference>
<dbReference type="InParanoid" id="F0XJP5"/>
<feature type="chain" id="PRO_5005675271" evidence="2">
    <location>
        <begin position="19"/>
        <end position="272"/>
    </location>
</feature>
<dbReference type="eggNOG" id="ENOG502S85Z">
    <property type="taxonomic scope" value="Eukaryota"/>
</dbReference>
<dbReference type="Pfam" id="PF11937">
    <property type="entry name" value="DUF3455"/>
    <property type="match status" value="1"/>
</dbReference>
<organism evidence="4">
    <name type="scientific">Grosmannia clavigera (strain kw1407 / UAMH 11150)</name>
    <name type="common">Blue stain fungus</name>
    <name type="synonym">Graphiocladiella clavigera</name>
    <dbReference type="NCBI Taxonomy" id="655863"/>
    <lineage>
        <taxon>Eukaryota</taxon>
        <taxon>Fungi</taxon>
        <taxon>Dikarya</taxon>
        <taxon>Ascomycota</taxon>
        <taxon>Pezizomycotina</taxon>
        <taxon>Sordariomycetes</taxon>
        <taxon>Sordariomycetidae</taxon>
        <taxon>Ophiostomatales</taxon>
        <taxon>Ophiostomataceae</taxon>
        <taxon>Leptographium</taxon>
    </lineage>
</organism>
<dbReference type="HOGENOM" id="CLU_067863_1_0_1"/>
<accession>F0XJP5</accession>
<evidence type="ECO:0000313" key="3">
    <source>
        <dbReference type="EMBL" id="EFX02448.1"/>
    </source>
</evidence>
<evidence type="ECO:0000256" key="2">
    <source>
        <dbReference type="SAM" id="SignalP"/>
    </source>
</evidence>
<reference evidence="3 4" key="1">
    <citation type="journal article" date="2011" name="Proc. Natl. Acad. Sci. U.S.A.">
        <title>Genome and transcriptome analyses of the mountain pine beetle-fungal symbiont Grosmannia clavigera, a lodgepole pine pathogen.</title>
        <authorList>
            <person name="DiGuistini S."/>
            <person name="Wang Y."/>
            <person name="Liao N.Y."/>
            <person name="Taylor G."/>
            <person name="Tanguay P."/>
            <person name="Feau N."/>
            <person name="Henrissat B."/>
            <person name="Chan S.K."/>
            <person name="Hesse-Orce U."/>
            <person name="Alamouti S.M."/>
            <person name="Tsui C.K.M."/>
            <person name="Docking R.T."/>
            <person name="Levasseur A."/>
            <person name="Haridas S."/>
            <person name="Robertson G."/>
            <person name="Birol I."/>
            <person name="Holt R.A."/>
            <person name="Marra M.A."/>
            <person name="Hamelin R.C."/>
            <person name="Hirst M."/>
            <person name="Jones S.J.M."/>
            <person name="Bohlmann J."/>
            <person name="Breuil C."/>
        </authorList>
    </citation>
    <scope>NUCLEOTIDE SEQUENCE [LARGE SCALE GENOMIC DNA]</scope>
    <source>
        <strain evidence="4">kw1407 / UAMH 11150</strain>
    </source>
</reference>
<dbReference type="EMBL" id="GL629782">
    <property type="protein sequence ID" value="EFX02448.1"/>
    <property type="molecule type" value="Genomic_DNA"/>
</dbReference>
<gene>
    <name evidence="3" type="ORF">CMQ_2497</name>
</gene>
<evidence type="ECO:0000256" key="1">
    <source>
        <dbReference type="SAM" id="MobiDB-lite"/>
    </source>
</evidence>
<sequence length="272" mass="27632">MQCRSRALLVSLLAVASASPCKPRPASSTSASATTTPTLPLTGTGSELSAANSSLSLLKIAIGHGLQNYTCLNSSAAVKAPGALAVLYDVTDLYPGMSGSSLIADVFDALTTTLIWNQDIPLNLQNSEAANPGTPAVPNAMAESLYGAVVGSPFPSPAAALSLPTVLPASIPFLGHHYFDSAGSPTFDLSAAGLLGSMAKASDVTAPSTAEKGPLGTGAVDWLELKDNGRGISQGISQVFRVMTAGGVSETCNKVDAATGSVPYTAFYWFYG</sequence>
<dbReference type="RefSeq" id="XP_014171930.1">
    <property type="nucleotide sequence ID" value="XM_014316455.1"/>
</dbReference>
<dbReference type="InterPro" id="IPR021851">
    <property type="entry name" value="DUF3455"/>
</dbReference>
<name>F0XJP5_GROCL</name>